<dbReference type="AlphaFoldDB" id="A0A7T8GY50"/>
<evidence type="ECO:0000313" key="1">
    <source>
        <dbReference type="EMBL" id="QQP39949.1"/>
    </source>
</evidence>
<accession>A0A7T8GY50</accession>
<sequence>MAHKLRADQDYGIFGFQPHCQWNLGFVRSQLWHIEVPSPLHNGSPDSSITTLIYCL</sequence>
<dbReference type="Proteomes" id="UP000595437">
    <property type="component" value="Chromosome 9"/>
</dbReference>
<protein>
    <submittedName>
        <fullName evidence="1">Uncharacterized protein</fullName>
    </submittedName>
</protein>
<dbReference type="EMBL" id="CP045898">
    <property type="protein sequence ID" value="QQP39949.1"/>
    <property type="molecule type" value="Genomic_DNA"/>
</dbReference>
<reference evidence="2" key="1">
    <citation type="submission" date="2021-01" db="EMBL/GenBank/DDBJ databases">
        <title>Caligus Genome Assembly.</title>
        <authorList>
            <person name="Gallardo-Escarate C."/>
        </authorList>
    </citation>
    <scope>NUCLEOTIDE SEQUENCE [LARGE SCALE GENOMIC DNA]</scope>
</reference>
<keyword evidence="2" id="KW-1185">Reference proteome</keyword>
<proteinExistence type="predicted"/>
<evidence type="ECO:0000313" key="2">
    <source>
        <dbReference type="Proteomes" id="UP000595437"/>
    </source>
</evidence>
<organism evidence="1 2">
    <name type="scientific">Caligus rogercresseyi</name>
    <name type="common">Sea louse</name>
    <dbReference type="NCBI Taxonomy" id="217165"/>
    <lineage>
        <taxon>Eukaryota</taxon>
        <taxon>Metazoa</taxon>
        <taxon>Ecdysozoa</taxon>
        <taxon>Arthropoda</taxon>
        <taxon>Crustacea</taxon>
        <taxon>Multicrustacea</taxon>
        <taxon>Hexanauplia</taxon>
        <taxon>Copepoda</taxon>
        <taxon>Siphonostomatoida</taxon>
        <taxon>Caligidae</taxon>
        <taxon>Caligus</taxon>
    </lineage>
</organism>
<name>A0A7T8GY50_CALRO</name>
<gene>
    <name evidence="1" type="ORF">FKW44_013828</name>
</gene>